<gene>
    <name evidence="1" type="ORF">GCM10007362_27460</name>
</gene>
<name>A0ABQ1ZVS7_9BACL</name>
<proteinExistence type="predicted"/>
<dbReference type="InterPro" id="IPR035959">
    <property type="entry name" value="RutC-like_sf"/>
</dbReference>
<reference evidence="2" key="1">
    <citation type="journal article" date="2019" name="Int. J. Syst. Evol. Microbiol.">
        <title>The Global Catalogue of Microorganisms (GCM) 10K type strain sequencing project: providing services to taxonomists for standard genome sequencing and annotation.</title>
        <authorList>
            <consortium name="The Broad Institute Genomics Platform"/>
            <consortium name="The Broad Institute Genome Sequencing Center for Infectious Disease"/>
            <person name="Wu L."/>
            <person name="Ma J."/>
        </authorList>
    </citation>
    <scope>NUCLEOTIDE SEQUENCE [LARGE SCALE GENOMIC DNA]</scope>
    <source>
        <strain evidence="2">CCM 8702</strain>
    </source>
</reference>
<keyword evidence="2" id="KW-1185">Reference proteome</keyword>
<dbReference type="Gene3D" id="3.30.1330.40">
    <property type="entry name" value="RutC-like"/>
    <property type="match status" value="1"/>
</dbReference>
<evidence type="ECO:0000313" key="1">
    <source>
        <dbReference type="EMBL" id="GGH79926.1"/>
    </source>
</evidence>
<dbReference type="RefSeq" id="WP_172244375.1">
    <property type="nucleotide sequence ID" value="NZ_BMDD01000003.1"/>
</dbReference>
<dbReference type="EMBL" id="BMDD01000003">
    <property type="protein sequence ID" value="GGH79926.1"/>
    <property type="molecule type" value="Genomic_DNA"/>
</dbReference>
<sequence length="57" mass="6030">MAKEIEARLKSLGIELPEGSLPAAAYANAVTVNGLMFGAVSVRDNLPIIVNSIFEVE</sequence>
<accession>A0ABQ1ZVS7</accession>
<evidence type="ECO:0008006" key="3">
    <source>
        <dbReference type="Google" id="ProtNLM"/>
    </source>
</evidence>
<dbReference type="Proteomes" id="UP000605427">
    <property type="component" value="Unassembled WGS sequence"/>
</dbReference>
<organism evidence="1 2">
    <name type="scientific">Saccharibacillus endophyticus</name>
    <dbReference type="NCBI Taxonomy" id="2060666"/>
    <lineage>
        <taxon>Bacteria</taxon>
        <taxon>Bacillati</taxon>
        <taxon>Bacillota</taxon>
        <taxon>Bacilli</taxon>
        <taxon>Bacillales</taxon>
        <taxon>Paenibacillaceae</taxon>
        <taxon>Saccharibacillus</taxon>
    </lineage>
</organism>
<evidence type="ECO:0000313" key="2">
    <source>
        <dbReference type="Proteomes" id="UP000605427"/>
    </source>
</evidence>
<comment type="caution">
    <text evidence="1">The sequence shown here is derived from an EMBL/GenBank/DDBJ whole genome shotgun (WGS) entry which is preliminary data.</text>
</comment>
<protein>
    <recommendedName>
        <fullName evidence="3">RidA family protein</fullName>
    </recommendedName>
</protein>